<dbReference type="Pfam" id="PF00169">
    <property type="entry name" value="PH"/>
    <property type="match status" value="1"/>
</dbReference>
<dbReference type="InterPro" id="IPR035551">
    <property type="entry name" value="Boi1/2_SH3"/>
</dbReference>
<feature type="compositionally biased region" description="Pro residues" evidence="4">
    <location>
        <begin position="361"/>
        <end position="375"/>
    </location>
</feature>
<feature type="compositionally biased region" description="Low complexity" evidence="4">
    <location>
        <begin position="387"/>
        <end position="416"/>
    </location>
</feature>
<keyword evidence="1 3" id="KW-0728">SH3 domain</keyword>
<dbReference type="SUPFAM" id="SSF50044">
    <property type="entry name" value="SH3-domain"/>
    <property type="match status" value="1"/>
</dbReference>
<dbReference type="GO" id="GO:0007015">
    <property type="term" value="P:actin filament organization"/>
    <property type="evidence" value="ECO:0007669"/>
    <property type="project" value="EnsemblFungi"/>
</dbReference>
<dbReference type="HOGENOM" id="CLU_003845_0_0_1"/>
<reference evidence="8 9" key="1">
    <citation type="journal article" date="2007" name="Proc. Natl. Acad. Sci. U.S.A.">
        <title>Independent sorting-out of thousands of duplicated gene pairs in two yeast species descended from a whole-genome duplication.</title>
        <authorList>
            <person name="Scannell D.R."/>
            <person name="Frank A.C."/>
            <person name="Conant G.C."/>
            <person name="Byrne K.P."/>
            <person name="Woolfit M."/>
            <person name="Wolfe K.H."/>
        </authorList>
    </citation>
    <scope>NUCLEOTIDE SEQUENCE [LARGE SCALE GENOMIC DNA]</scope>
    <source>
        <strain evidence="9">ATCC 22028 / DSM 70294 / BCRC 21397 / CBS 2163 / NBRC 10782 / NRRL Y-8283 / UCD 57-17</strain>
    </source>
</reference>
<feature type="compositionally biased region" description="Basic and acidic residues" evidence="4">
    <location>
        <begin position="748"/>
        <end position="771"/>
    </location>
</feature>
<dbReference type="SUPFAM" id="SSF47769">
    <property type="entry name" value="SAM/Pointed domain"/>
    <property type="match status" value="1"/>
</dbReference>
<dbReference type="FunFam" id="2.30.29.30:FF:000230">
    <property type="entry name" value="Polarized growth protein (Boi2)"/>
    <property type="match status" value="1"/>
</dbReference>
<dbReference type="SUPFAM" id="SSF50729">
    <property type="entry name" value="PH domain-like"/>
    <property type="match status" value="1"/>
</dbReference>
<dbReference type="PANTHER" id="PTHR22902:SF27">
    <property type="entry name" value="PLECKSTRIN HOMOLOGY DOMAIN-CONTAINING FAMILY A MEMBER 3"/>
    <property type="match status" value="1"/>
</dbReference>
<dbReference type="InterPro" id="IPR001660">
    <property type="entry name" value="SAM"/>
</dbReference>
<dbReference type="PROSITE" id="PS50105">
    <property type="entry name" value="SAM_DOMAIN"/>
    <property type="match status" value="1"/>
</dbReference>
<dbReference type="OMA" id="FGDGWWE"/>
<feature type="compositionally biased region" description="Basic residues" evidence="4">
    <location>
        <begin position="282"/>
        <end position="291"/>
    </location>
</feature>
<dbReference type="SMART" id="SM00454">
    <property type="entry name" value="SAM"/>
    <property type="match status" value="1"/>
</dbReference>
<dbReference type="GO" id="GO:0005829">
    <property type="term" value="C:cytosol"/>
    <property type="evidence" value="ECO:0007669"/>
    <property type="project" value="GOC"/>
</dbReference>
<feature type="compositionally biased region" description="Polar residues" evidence="4">
    <location>
        <begin position="840"/>
        <end position="852"/>
    </location>
</feature>
<dbReference type="PROSITE" id="PS50002">
    <property type="entry name" value="SH3"/>
    <property type="match status" value="1"/>
</dbReference>
<dbReference type="GO" id="GO:0007118">
    <property type="term" value="P:budding cell apical bud growth"/>
    <property type="evidence" value="ECO:0007669"/>
    <property type="project" value="EnsemblFungi"/>
</dbReference>
<dbReference type="InterPro" id="IPR013761">
    <property type="entry name" value="SAM/pointed_sf"/>
</dbReference>
<feature type="compositionally biased region" description="Polar residues" evidence="4">
    <location>
        <begin position="109"/>
        <end position="133"/>
    </location>
</feature>
<dbReference type="CDD" id="cd11886">
    <property type="entry name" value="SH3_BOI"/>
    <property type="match status" value="1"/>
</dbReference>
<sequence length="880" mass="97682">MSSRRVSGMSSHSRNLTPMSRESSSTVIQTKSFPIYIAINEYSRRMEDELDFKPGDKIQVITDDEEYNDGWYYGKNLRTQQEGLYPAVFTQEIKMERKYPLTRAKSTKRSVSNDSTTSLSQQNDSPTSLSNPITADIDNALEELKAMSHSSIDVNDITQETNISALDINPNPNPSSTSNLNPASASSWSPEEVTEYFISLGFEKKLASKFQQHKISGNILLELELSYLKELDIDSFGTRFEIFKEIEIIKEAVAALNNDTSSISNRSNKLMPPAHVDQSTPHKGHARKKSKTLNDIPTPSPSRQMEGRSIKNTNSSLNRPVSAILHGTPGQSTYDDLSVPKTVAEVVADKSSFVSPRRAPKPPSYPSPVQPPKSPLPYRNSSTDIATMTKSTPTITNTSNNYNNNNGSNTSRNLQNTISYSSSGNPPESLERTMSSNDSYSEMINKVSTRSTANKLRNMENISTASTSSSVYGEDSDYKKNGDGKSFKDTSFVLSPNKQHFTDNAAKSSPTGKTSSTPNLVSYSSPSKPPSSKNDSKAKEGNYANMRTVTPEETDDEKKRSVSNVMKGTTMKKMTSKAVTKKQTSAFMEGIRTITVQDAMKDADCSGWMNKKGSGTVGTWKTRFFTLHGTRLSYFGNTTDTRERGLIDITGHRVVPAREDDKLVSLFAASTGKGRYCFKLIPPQPGSKKGLTFTQPRVHYFAVDTKEEMRTWMTALIKTSIDIDTTVPIISSYSTPTISLSKAQEMLSEAREENRQREEQRQKESDEHRMMWDQQHQHGNNTNIKTDFDKPETLISGSTQLNSNTQEEELTASSSSNSSNVNTTTMSSAGFSSPYLLASGMSTPNIVRSNSMRAKERTPNGQQEDYFNQPTSKYMDDNKL</sequence>
<feature type="region of interest" description="Disordered" evidence="4">
    <location>
        <begin position="264"/>
        <end position="336"/>
    </location>
</feature>
<feature type="region of interest" description="Disordered" evidence="4">
    <location>
        <begin position="100"/>
        <end position="133"/>
    </location>
</feature>
<evidence type="ECO:0000259" key="5">
    <source>
        <dbReference type="PROSITE" id="PS50002"/>
    </source>
</evidence>
<dbReference type="GeneID" id="5546310"/>
<dbReference type="InterPro" id="IPR001849">
    <property type="entry name" value="PH_domain"/>
</dbReference>
<dbReference type="PANTHER" id="PTHR22902">
    <property type="entry name" value="SESQUIPEDALIAN"/>
    <property type="match status" value="1"/>
</dbReference>
<evidence type="ECO:0000313" key="8">
    <source>
        <dbReference type="EMBL" id="EDO18041.1"/>
    </source>
</evidence>
<dbReference type="Pfam" id="PF07647">
    <property type="entry name" value="SAM_2"/>
    <property type="match status" value="1"/>
</dbReference>
<feature type="compositionally biased region" description="Polar residues" evidence="4">
    <location>
        <begin position="15"/>
        <end position="25"/>
    </location>
</feature>
<evidence type="ECO:0000313" key="9">
    <source>
        <dbReference type="Proteomes" id="UP000000267"/>
    </source>
</evidence>
<feature type="domain" description="PH" evidence="6">
    <location>
        <begin position="602"/>
        <end position="721"/>
    </location>
</feature>
<evidence type="ECO:0000256" key="1">
    <source>
        <dbReference type="ARBA" id="ARBA00022443"/>
    </source>
</evidence>
<keyword evidence="2" id="KW-0597">Phosphoprotein</keyword>
<name>A7TI34_VANPO</name>
<accession>A7TI34</accession>
<feature type="compositionally biased region" description="Low complexity" evidence="4">
    <location>
        <begin position="813"/>
        <end position="825"/>
    </location>
</feature>
<dbReference type="eggNOG" id="ENOG502QPMX">
    <property type="taxonomic scope" value="Eukaryota"/>
</dbReference>
<dbReference type="CDD" id="cd09535">
    <property type="entry name" value="SAM_BOI-like_fungal"/>
    <property type="match status" value="1"/>
</dbReference>
<proteinExistence type="predicted"/>
<feature type="compositionally biased region" description="Polar residues" evidence="4">
    <location>
        <begin position="417"/>
        <end position="471"/>
    </location>
</feature>
<feature type="compositionally biased region" description="Polar residues" evidence="4">
    <location>
        <begin position="795"/>
        <end position="805"/>
    </location>
</feature>
<gene>
    <name evidence="8" type="ORF">Kpol_1045p27</name>
</gene>
<feature type="compositionally biased region" description="Low complexity" evidence="4">
    <location>
        <begin position="1"/>
        <end position="14"/>
    </location>
</feature>
<evidence type="ECO:0000256" key="2">
    <source>
        <dbReference type="ARBA" id="ARBA00022553"/>
    </source>
</evidence>
<dbReference type="PROSITE" id="PS50003">
    <property type="entry name" value="PH_DOMAIN"/>
    <property type="match status" value="1"/>
</dbReference>
<dbReference type="GO" id="GO:0007032">
    <property type="term" value="P:endosome organization"/>
    <property type="evidence" value="ECO:0007669"/>
    <property type="project" value="TreeGrafter"/>
</dbReference>
<feature type="compositionally biased region" description="Low complexity" evidence="4">
    <location>
        <begin position="174"/>
        <end position="186"/>
    </location>
</feature>
<dbReference type="Gene3D" id="1.10.150.50">
    <property type="entry name" value="Transcription Factor, Ets-1"/>
    <property type="match status" value="1"/>
</dbReference>
<dbReference type="GO" id="GO:0005543">
    <property type="term" value="F:phospholipid binding"/>
    <property type="evidence" value="ECO:0007669"/>
    <property type="project" value="EnsemblFungi"/>
</dbReference>
<dbReference type="InterPro" id="IPR011993">
    <property type="entry name" value="PH-like_dom_sf"/>
</dbReference>
<dbReference type="Proteomes" id="UP000000267">
    <property type="component" value="Unassembled WGS sequence"/>
</dbReference>
<feature type="domain" description="SH3" evidence="5">
    <location>
        <begin position="31"/>
        <end position="95"/>
    </location>
</feature>
<feature type="compositionally biased region" description="Polar residues" evidence="4">
    <location>
        <begin position="859"/>
        <end position="872"/>
    </location>
</feature>
<dbReference type="GO" id="GO:0005802">
    <property type="term" value="C:trans-Golgi network"/>
    <property type="evidence" value="ECO:0007669"/>
    <property type="project" value="TreeGrafter"/>
</dbReference>
<feature type="compositionally biased region" description="Polar residues" evidence="4">
    <location>
        <begin position="310"/>
        <end position="319"/>
    </location>
</feature>
<dbReference type="RefSeq" id="XP_001645899.1">
    <property type="nucleotide sequence ID" value="XM_001645849.1"/>
</dbReference>
<organism evidence="9">
    <name type="scientific">Vanderwaltozyma polyspora (strain ATCC 22028 / DSM 70294 / BCRC 21397 / CBS 2163 / NBRC 10782 / NRRL Y-8283 / UCD 57-17)</name>
    <name type="common">Kluyveromyces polysporus</name>
    <dbReference type="NCBI Taxonomy" id="436907"/>
    <lineage>
        <taxon>Eukaryota</taxon>
        <taxon>Fungi</taxon>
        <taxon>Dikarya</taxon>
        <taxon>Ascomycota</taxon>
        <taxon>Saccharomycotina</taxon>
        <taxon>Saccharomycetes</taxon>
        <taxon>Saccharomycetales</taxon>
        <taxon>Saccharomycetaceae</taxon>
        <taxon>Vanderwaltozyma</taxon>
    </lineage>
</organism>
<feature type="region of interest" description="Disordered" evidence="4">
    <location>
        <begin position="1"/>
        <end position="25"/>
    </location>
</feature>
<dbReference type="GO" id="GO:0005935">
    <property type="term" value="C:cellular bud neck"/>
    <property type="evidence" value="ECO:0007669"/>
    <property type="project" value="EnsemblFungi"/>
</dbReference>
<dbReference type="AlphaFoldDB" id="A7TI34"/>
<feature type="region of interest" description="Disordered" evidence="4">
    <location>
        <begin position="349"/>
        <end position="483"/>
    </location>
</feature>
<dbReference type="GO" id="GO:0001881">
    <property type="term" value="P:receptor recycling"/>
    <property type="evidence" value="ECO:0007669"/>
    <property type="project" value="TreeGrafter"/>
</dbReference>
<feature type="region of interest" description="Disordered" evidence="4">
    <location>
        <begin position="838"/>
        <end position="880"/>
    </location>
</feature>
<feature type="region of interest" description="Disordered" evidence="4">
    <location>
        <begin position="501"/>
        <end position="561"/>
    </location>
</feature>
<feature type="region of interest" description="Disordered" evidence="4">
    <location>
        <begin position="744"/>
        <end position="825"/>
    </location>
</feature>
<evidence type="ECO:0000256" key="3">
    <source>
        <dbReference type="PROSITE-ProRule" id="PRU00192"/>
    </source>
</evidence>
<dbReference type="KEGG" id="vpo:Kpol_1045p27"/>
<dbReference type="STRING" id="436907.A7TI34"/>
<dbReference type="EMBL" id="DS480394">
    <property type="protein sequence ID" value="EDO18041.1"/>
    <property type="molecule type" value="Genomic_DNA"/>
</dbReference>
<dbReference type="Pfam" id="PF00018">
    <property type="entry name" value="SH3_1"/>
    <property type="match status" value="1"/>
</dbReference>
<dbReference type="SMART" id="SM00233">
    <property type="entry name" value="PH"/>
    <property type="match status" value="1"/>
</dbReference>
<evidence type="ECO:0000256" key="4">
    <source>
        <dbReference type="SAM" id="MobiDB-lite"/>
    </source>
</evidence>
<protein>
    <recommendedName>
        <fullName evidence="10">Protein BOI2</fullName>
    </recommendedName>
</protein>
<dbReference type="InterPro" id="IPR045188">
    <property type="entry name" value="Boi1/Boi2-like"/>
</dbReference>
<dbReference type="Gene3D" id="2.30.30.40">
    <property type="entry name" value="SH3 Domains"/>
    <property type="match status" value="1"/>
</dbReference>
<keyword evidence="9" id="KW-1185">Reference proteome</keyword>
<feature type="domain" description="SAM" evidence="7">
    <location>
        <begin position="188"/>
        <end position="252"/>
    </location>
</feature>
<dbReference type="InterPro" id="IPR001452">
    <property type="entry name" value="SH3_domain"/>
</dbReference>
<dbReference type="InterPro" id="IPR036028">
    <property type="entry name" value="SH3-like_dom_sf"/>
</dbReference>
<dbReference type="InParanoid" id="A7TI34"/>
<dbReference type="FunFam" id="2.30.30.40:FF:000259">
    <property type="entry name" value="Protein BOI2"/>
    <property type="match status" value="1"/>
</dbReference>
<dbReference type="GO" id="GO:0099500">
    <property type="term" value="P:vesicle fusion to plasma membrane"/>
    <property type="evidence" value="ECO:0007669"/>
    <property type="project" value="EnsemblFungi"/>
</dbReference>
<evidence type="ECO:0000259" key="6">
    <source>
        <dbReference type="PROSITE" id="PS50003"/>
    </source>
</evidence>
<dbReference type="PhylomeDB" id="A7TI34"/>
<dbReference type="Gene3D" id="2.30.29.30">
    <property type="entry name" value="Pleckstrin-homology domain (PH domain)/Phosphotyrosine-binding domain (PTB)"/>
    <property type="match status" value="1"/>
</dbReference>
<dbReference type="OrthoDB" id="73680at2759"/>
<feature type="compositionally biased region" description="Polar residues" evidence="4">
    <location>
        <begin position="293"/>
        <end position="303"/>
    </location>
</feature>
<dbReference type="GO" id="GO:0000920">
    <property type="term" value="P:septum digestion after cytokinesis"/>
    <property type="evidence" value="ECO:0007669"/>
    <property type="project" value="EnsemblFungi"/>
</dbReference>
<dbReference type="GO" id="GO:0005769">
    <property type="term" value="C:early endosome"/>
    <property type="evidence" value="ECO:0007669"/>
    <property type="project" value="TreeGrafter"/>
</dbReference>
<dbReference type="GO" id="GO:0042147">
    <property type="term" value="P:retrograde transport, endosome to Golgi"/>
    <property type="evidence" value="ECO:0007669"/>
    <property type="project" value="TreeGrafter"/>
</dbReference>
<dbReference type="CDD" id="cd13316">
    <property type="entry name" value="PH_Boi"/>
    <property type="match status" value="1"/>
</dbReference>
<dbReference type="FunCoup" id="A7TI34">
    <property type="interactions" value="110"/>
</dbReference>
<feature type="region of interest" description="Disordered" evidence="4">
    <location>
        <begin position="165"/>
        <end position="186"/>
    </location>
</feature>
<evidence type="ECO:0000259" key="7">
    <source>
        <dbReference type="PROSITE" id="PS50105"/>
    </source>
</evidence>
<evidence type="ECO:0008006" key="10">
    <source>
        <dbReference type="Google" id="ProtNLM"/>
    </source>
</evidence>
<dbReference type="SMART" id="SM00326">
    <property type="entry name" value="SH3"/>
    <property type="match status" value="1"/>
</dbReference>
<dbReference type="GO" id="GO:0055037">
    <property type="term" value="C:recycling endosome"/>
    <property type="evidence" value="ECO:0007669"/>
    <property type="project" value="TreeGrafter"/>
</dbReference>
<feature type="compositionally biased region" description="Low complexity" evidence="4">
    <location>
        <begin position="507"/>
        <end position="533"/>
    </location>
</feature>